<protein>
    <submittedName>
        <fullName evidence="1">Uncharacterized protein</fullName>
    </submittedName>
</protein>
<proteinExistence type="predicted"/>
<comment type="caution">
    <text evidence="1">The sequence shown here is derived from an EMBL/GenBank/DDBJ whole genome shotgun (WGS) entry which is preliminary data.</text>
</comment>
<dbReference type="RefSeq" id="WP_231034763.1">
    <property type="nucleotide sequence ID" value="NZ_JAJNGX010000011.1"/>
</dbReference>
<name>A0A9Q2NVP8_9RHOB</name>
<organism evidence="1 2">
    <name type="scientific">Pseudosulfitobacter pseudonitzschiae</name>
    <dbReference type="NCBI Taxonomy" id="1402135"/>
    <lineage>
        <taxon>Bacteria</taxon>
        <taxon>Pseudomonadati</taxon>
        <taxon>Pseudomonadota</taxon>
        <taxon>Alphaproteobacteria</taxon>
        <taxon>Rhodobacterales</taxon>
        <taxon>Roseobacteraceae</taxon>
        <taxon>Pseudosulfitobacter</taxon>
    </lineage>
</organism>
<dbReference type="AlphaFoldDB" id="A0A9Q2NVP8"/>
<gene>
    <name evidence="1" type="ORF">JQX14_15655</name>
</gene>
<accession>A0A9Q2NVP8</accession>
<sequence>MKPITRQAGSVSPAQACLPVTPHAENDLPLSPCRGLYVGGGGDLVVVAERGGEAVTFVGVPTGALLPISCCAVRATSTATNIIALY</sequence>
<reference evidence="1" key="1">
    <citation type="submission" date="2021-01" db="EMBL/GenBank/DDBJ databases">
        <title>Diatom-associated Roseobacters Show Island Model of Population Structure.</title>
        <authorList>
            <person name="Qu L."/>
            <person name="Feng X."/>
            <person name="Chen Y."/>
            <person name="Li L."/>
            <person name="Wang X."/>
            <person name="Hu Z."/>
            <person name="Wang H."/>
            <person name="Luo H."/>
        </authorList>
    </citation>
    <scope>NUCLEOTIDE SEQUENCE</scope>
    <source>
        <strain evidence="1">SM26-45</strain>
    </source>
</reference>
<evidence type="ECO:0000313" key="1">
    <source>
        <dbReference type="EMBL" id="MBM2355988.1"/>
    </source>
</evidence>
<dbReference type="Proteomes" id="UP000809337">
    <property type="component" value="Unassembled WGS sequence"/>
</dbReference>
<dbReference type="EMBL" id="JAFBWN010000011">
    <property type="protein sequence ID" value="MBM2355988.1"/>
    <property type="molecule type" value="Genomic_DNA"/>
</dbReference>
<evidence type="ECO:0000313" key="2">
    <source>
        <dbReference type="Proteomes" id="UP000809337"/>
    </source>
</evidence>